<dbReference type="AlphaFoldDB" id="A0A6A7B8E5"/>
<reference evidence="2" key="1">
    <citation type="submission" date="2020-01" db="EMBL/GenBank/DDBJ databases">
        <authorList>
            <consortium name="DOE Joint Genome Institute"/>
            <person name="Haridas S."/>
            <person name="Albert R."/>
            <person name="Binder M."/>
            <person name="Bloem J."/>
            <person name="Labutti K."/>
            <person name="Salamov A."/>
            <person name="Andreopoulos B."/>
            <person name="Baker S.E."/>
            <person name="Barry K."/>
            <person name="Bills G."/>
            <person name="Bluhm B.H."/>
            <person name="Cannon C."/>
            <person name="Castanera R."/>
            <person name="Culley D.E."/>
            <person name="Daum C."/>
            <person name="Ezra D."/>
            <person name="Gonzalez J.B."/>
            <person name="Henrissat B."/>
            <person name="Kuo A."/>
            <person name="Liang C."/>
            <person name="Lipzen A."/>
            <person name="Lutzoni F."/>
            <person name="Magnuson J."/>
            <person name="Mondo S."/>
            <person name="Nolan M."/>
            <person name="Ohm R."/>
            <person name="Pangilinan J."/>
            <person name="Park H.-J."/>
            <person name="Ramirez L."/>
            <person name="Alfaro M."/>
            <person name="Sun H."/>
            <person name="Tritt A."/>
            <person name="Yoshinaga Y."/>
            <person name="Zwiers L.-H."/>
            <person name="Turgeon B.G."/>
            <person name="Goodwin S.B."/>
            <person name="Spatafora J.W."/>
            <person name="Crous P.W."/>
            <person name="Grigoriev I.V."/>
        </authorList>
    </citation>
    <scope>NUCLEOTIDE SEQUENCE</scope>
    <source>
        <strain evidence="2">IPT5</strain>
    </source>
</reference>
<protein>
    <submittedName>
        <fullName evidence="2">Uncharacterized protein</fullName>
    </submittedName>
</protein>
<keyword evidence="3" id="KW-1185">Reference proteome</keyword>
<evidence type="ECO:0000256" key="1">
    <source>
        <dbReference type="SAM" id="MobiDB-lite"/>
    </source>
</evidence>
<dbReference type="Proteomes" id="UP000799423">
    <property type="component" value="Unassembled WGS sequence"/>
</dbReference>
<feature type="compositionally biased region" description="Basic and acidic residues" evidence="1">
    <location>
        <begin position="928"/>
        <end position="938"/>
    </location>
</feature>
<proteinExistence type="predicted"/>
<sequence>MANRGCQESNSGYKWGIRRNGAGGGEGAGVLWRKEVWQRDVAKLALEKVHIRPLDDTIDQEKLCIVLATPSFAPKLLDDDFMSKLIHRIYASALGQNRGSLPDLRIDALCAVVDKVPVGHSITARGNLYTQGAKRSKALPVAPAGYEGFAYVSLPAAHSVPSNLSLPSASSNPGAIDFITSAPPEDQTNHEVLRLPLANTVFQTGTPTTMFSFRYAPTDGPKLDKVSKTKISYHQVRINANPTGPATKKHLSGLVNSLFIPLLPLTEPRRVNGCMGNIIRRIIGPDGEEVTASSELEDVVPKFFKARGEPAQATTAWALIMPSSHENIMLTQTRHWIAPHSDKIPAGGWENLWRSNPPVWRPVIPDALARGARLHRVLSGGGGWGQKAGLLSIDPVPVTDSSRSSSTGETQDMLTDPENFASTLTPVVNEGDLIQFFIQPASSLSAKATYYDGAEPLKSIRRAGAVGWELGTIPSTVDSIPGRSWQHAEPKSTEASIFRRTFGALTEGPLVLTKRILNKRSSTTSMTTTTIDVPFTRFWKVDIEDPDKLKLDTSNVPGYSGTGEVEKSAIRDQHLFPLQMPRRSKRTTPHEANRMSAEFKSRHAQDMDDESGSFQVPLRRISAKLEHAKVIRLVVSATIADPPTNKAEQSSLAYKALKAKHRSLHRQSIRLTDEYNATIQSLIQKGIIPPEQVPVKPQRRLNYRILNARFVTLQQSISEMTKSYNAILKHLHQKPHPHPVAFPPPHTPNKAKTPTYSDTNPPLIRKIKRKTPYTPSTIIQQSIILANQLARLATFARALLFRMHGPRGITPVLRHRKQTIFGHRAGRRMWRGLGVKIRASISINTRPDARDAGVKGRVRRIMVGRVRRVTAGRRKSVVGGERKQINISKVRGGARSKSEAGVRVRRLYVGRDVRKRVVRSPRTTTNRQRSEVKRREGKKRLEELARSWLM</sequence>
<feature type="region of interest" description="Disordered" evidence="1">
    <location>
        <begin position="919"/>
        <end position="938"/>
    </location>
</feature>
<name>A0A6A7B8E5_9PLEO</name>
<evidence type="ECO:0000313" key="2">
    <source>
        <dbReference type="EMBL" id="KAF2851816.1"/>
    </source>
</evidence>
<feature type="compositionally biased region" description="Polar residues" evidence="1">
    <location>
        <begin position="399"/>
        <end position="413"/>
    </location>
</feature>
<dbReference type="OrthoDB" id="1744869at2759"/>
<feature type="region of interest" description="Disordered" evidence="1">
    <location>
        <begin position="395"/>
        <end position="416"/>
    </location>
</feature>
<evidence type="ECO:0000313" key="3">
    <source>
        <dbReference type="Proteomes" id="UP000799423"/>
    </source>
</evidence>
<dbReference type="EMBL" id="MU006301">
    <property type="protein sequence ID" value="KAF2851816.1"/>
    <property type="molecule type" value="Genomic_DNA"/>
</dbReference>
<organism evidence="2 3">
    <name type="scientific">Plenodomus tracheiphilus IPT5</name>
    <dbReference type="NCBI Taxonomy" id="1408161"/>
    <lineage>
        <taxon>Eukaryota</taxon>
        <taxon>Fungi</taxon>
        <taxon>Dikarya</taxon>
        <taxon>Ascomycota</taxon>
        <taxon>Pezizomycotina</taxon>
        <taxon>Dothideomycetes</taxon>
        <taxon>Pleosporomycetidae</taxon>
        <taxon>Pleosporales</taxon>
        <taxon>Pleosporineae</taxon>
        <taxon>Leptosphaeriaceae</taxon>
        <taxon>Plenodomus</taxon>
    </lineage>
</organism>
<accession>A0A6A7B8E5</accession>
<gene>
    <name evidence="2" type="ORF">T440DRAFT_554234</name>
</gene>